<evidence type="ECO:0000256" key="3">
    <source>
        <dbReference type="ARBA" id="ARBA00022989"/>
    </source>
</evidence>
<evidence type="ECO:0000256" key="1">
    <source>
        <dbReference type="ARBA" id="ARBA00004370"/>
    </source>
</evidence>
<feature type="compositionally biased region" description="Basic and acidic residues" evidence="5">
    <location>
        <begin position="74"/>
        <end position="83"/>
    </location>
</feature>
<organism evidence="8 9">
    <name type="scientific">Mucor lusitanicus CBS 277.49</name>
    <dbReference type="NCBI Taxonomy" id="747725"/>
    <lineage>
        <taxon>Eukaryota</taxon>
        <taxon>Fungi</taxon>
        <taxon>Fungi incertae sedis</taxon>
        <taxon>Mucoromycota</taxon>
        <taxon>Mucoromycotina</taxon>
        <taxon>Mucoromycetes</taxon>
        <taxon>Mucorales</taxon>
        <taxon>Mucorineae</taxon>
        <taxon>Mucoraceae</taxon>
        <taxon>Mucor</taxon>
    </lineage>
</organism>
<evidence type="ECO:0000313" key="9">
    <source>
        <dbReference type="Proteomes" id="UP000077051"/>
    </source>
</evidence>
<feature type="domain" description="SUN" evidence="7">
    <location>
        <begin position="520"/>
        <end position="687"/>
    </location>
</feature>
<keyword evidence="3 6" id="KW-1133">Transmembrane helix</keyword>
<dbReference type="PANTHER" id="PTHR12911:SF8">
    <property type="entry name" value="KLAROID PROTEIN-RELATED"/>
    <property type="match status" value="1"/>
</dbReference>
<gene>
    <name evidence="8" type="ORF">MUCCIDRAFT_114897</name>
</gene>
<sequence length="687" mass="77495">MHSPYRSTHAFSPTRSPRERHTQHADNMGTSVNIATAFSNSRGNSSYHFRHSEDEDNGATDLLDISSIDHEAIRNDPELRELSRNPAAFNGGSHRDEYHSMKHTHLGHEAEQNGNDNDDDDTDDDDDYGEFNDVEMLVRNPLEEKRQRQLVSQMSNVSSVQNVPVSPRQPLQSGLSSASTIAFDPYEDNRLEKKIADSLQFPDSKYHGFYAVLKPIVFLFFMAFWITKEPIIRTVTFFTMVVSTVIVDPLFYLWSRLSSSDNNTSSRTNTRRNITHWCTAALLGVLSIVAIRSFSSADNPILPAWVTHMEFSLPFSTPSPLNSLDRQQIKMIHNEYKTLSSKLGKLQDQFQAYTKGADHEHTKMWSAIHSQQAQISALHDKLDTELRQLLASKQQQLPDNILISTDKDNNNAFELPANFYEHLHNADSWNQFLKQNKAAIDQYLTGHMDHYFSKQQKNGAVISKDAFLSLITNDLIKRTKGNKHPADDASPSLSQLVASAVEKYHQDMLDTADFALESRGGHVIFTKTSATFDPVGPWKRRLRTSLGLSVLMRPPEMALRPDTHAGACWSMAGQQGSLGITLSEPILIQGVTIEHPSKNILLHDIDSAPKDVEIYGISNYGVYGKQEELVSLGRVYYDINSSKPVQTFTINSNPTEAYRALLIKIKSNWGNSDHTDLYRIRVHGIPL</sequence>
<dbReference type="GO" id="GO:0016020">
    <property type="term" value="C:membrane"/>
    <property type="evidence" value="ECO:0007669"/>
    <property type="project" value="UniProtKB-SubCell"/>
</dbReference>
<feature type="transmembrane region" description="Helical" evidence="6">
    <location>
        <begin position="208"/>
        <end position="226"/>
    </location>
</feature>
<feature type="region of interest" description="Disordered" evidence="5">
    <location>
        <begin position="74"/>
        <end position="129"/>
    </location>
</feature>
<keyword evidence="9" id="KW-1185">Reference proteome</keyword>
<dbReference type="OrthoDB" id="342281at2759"/>
<feature type="transmembrane region" description="Helical" evidence="6">
    <location>
        <begin position="274"/>
        <end position="294"/>
    </location>
</feature>
<accession>A0A168HDE1</accession>
<evidence type="ECO:0000256" key="6">
    <source>
        <dbReference type="SAM" id="Phobius"/>
    </source>
</evidence>
<dbReference type="PANTHER" id="PTHR12911">
    <property type="entry name" value="SAD1/UNC-84-LIKE PROTEIN-RELATED"/>
    <property type="match status" value="1"/>
</dbReference>
<evidence type="ECO:0000259" key="7">
    <source>
        <dbReference type="PROSITE" id="PS51469"/>
    </source>
</evidence>
<dbReference type="Proteomes" id="UP000077051">
    <property type="component" value="Unassembled WGS sequence"/>
</dbReference>
<keyword evidence="4 6" id="KW-0472">Membrane</keyword>
<feature type="transmembrane region" description="Helical" evidence="6">
    <location>
        <begin position="232"/>
        <end position="254"/>
    </location>
</feature>
<dbReference type="Gene3D" id="2.60.120.260">
    <property type="entry name" value="Galactose-binding domain-like"/>
    <property type="match status" value="1"/>
</dbReference>
<comment type="subcellular location">
    <subcellularLocation>
        <location evidence="1">Membrane</location>
    </subcellularLocation>
</comment>
<feature type="region of interest" description="Disordered" evidence="5">
    <location>
        <begin position="1"/>
        <end position="58"/>
    </location>
</feature>
<dbReference type="STRING" id="747725.A0A168HDE1"/>
<protein>
    <recommendedName>
        <fullName evidence="7">SUN domain-containing protein</fullName>
    </recommendedName>
</protein>
<comment type="caution">
    <text evidence="8">The sequence shown here is derived from an EMBL/GenBank/DDBJ whole genome shotgun (WGS) entry which is preliminary data.</text>
</comment>
<dbReference type="InterPro" id="IPR012919">
    <property type="entry name" value="SUN_dom"/>
</dbReference>
<reference evidence="8 9" key="1">
    <citation type="submission" date="2015-06" db="EMBL/GenBank/DDBJ databases">
        <title>Expansion of signal transduction pathways in fungi by whole-genome duplication.</title>
        <authorList>
            <consortium name="DOE Joint Genome Institute"/>
            <person name="Corrochano L.M."/>
            <person name="Kuo A."/>
            <person name="Marcet-Houben M."/>
            <person name="Polaino S."/>
            <person name="Salamov A."/>
            <person name="Villalobos J.M."/>
            <person name="Alvarez M.I."/>
            <person name="Avalos J."/>
            <person name="Benito E.P."/>
            <person name="Benoit I."/>
            <person name="Burger G."/>
            <person name="Camino L.P."/>
            <person name="Canovas D."/>
            <person name="Cerda-Olmedo E."/>
            <person name="Cheng J.-F."/>
            <person name="Dominguez A."/>
            <person name="Elias M."/>
            <person name="Eslava A.P."/>
            <person name="Glaser F."/>
            <person name="Grimwood J."/>
            <person name="Gutierrez G."/>
            <person name="Heitman J."/>
            <person name="Henrissat B."/>
            <person name="Iturriaga E.A."/>
            <person name="Lang B.F."/>
            <person name="Lavin J.L."/>
            <person name="Lee S."/>
            <person name="Li W."/>
            <person name="Lindquist E."/>
            <person name="Lopez-Garcia S."/>
            <person name="Luque E.M."/>
            <person name="Marcos A.T."/>
            <person name="Martin J."/>
            <person name="Mccluskey K."/>
            <person name="Medina H.R."/>
            <person name="Miralles-Duran A."/>
            <person name="Miyazaki A."/>
            <person name="Munoz-Torres E."/>
            <person name="Oguiza J.A."/>
            <person name="Ohm R."/>
            <person name="Olmedo M."/>
            <person name="Orejas M."/>
            <person name="Ortiz-Castellanos L."/>
            <person name="Pisabarro A.G."/>
            <person name="Rodriguez-Romero J."/>
            <person name="Ruiz-Herrera J."/>
            <person name="Ruiz-Vazquez R."/>
            <person name="Sanz C."/>
            <person name="Schackwitz W."/>
            <person name="Schmutz J."/>
            <person name="Shahriari M."/>
            <person name="Shelest E."/>
            <person name="Silva-Franco F."/>
            <person name="Soanes D."/>
            <person name="Syed K."/>
            <person name="Tagua V.G."/>
            <person name="Talbot N.J."/>
            <person name="Thon M."/>
            <person name="De Vries R.P."/>
            <person name="Wiebenga A."/>
            <person name="Yadav J.S."/>
            <person name="Braun E.L."/>
            <person name="Baker S."/>
            <person name="Garre V."/>
            <person name="Horwitz B."/>
            <person name="Torres-Martinez S."/>
            <person name="Idnurm A."/>
            <person name="Herrera-Estrella A."/>
            <person name="Gabaldon T."/>
            <person name="Grigoriev I.V."/>
        </authorList>
    </citation>
    <scope>NUCLEOTIDE SEQUENCE [LARGE SCALE GENOMIC DNA]</scope>
    <source>
        <strain evidence="8 9">CBS 277.49</strain>
    </source>
</reference>
<feature type="compositionally biased region" description="Acidic residues" evidence="5">
    <location>
        <begin position="116"/>
        <end position="129"/>
    </location>
</feature>
<dbReference type="GO" id="GO:0005635">
    <property type="term" value="C:nuclear envelope"/>
    <property type="evidence" value="ECO:0007669"/>
    <property type="project" value="TreeGrafter"/>
</dbReference>
<name>A0A168HDE1_MUCCL</name>
<keyword evidence="2 6" id="KW-0812">Transmembrane</keyword>
<evidence type="ECO:0000256" key="5">
    <source>
        <dbReference type="SAM" id="MobiDB-lite"/>
    </source>
</evidence>
<feature type="compositionally biased region" description="Polar residues" evidence="5">
    <location>
        <begin position="28"/>
        <end position="47"/>
    </location>
</feature>
<feature type="compositionally biased region" description="Basic and acidic residues" evidence="5">
    <location>
        <begin position="93"/>
        <end position="111"/>
    </location>
</feature>
<dbReference type="Pfam" id="PF07738">
    <property type="entry name" value="Sad1_UNC"/>
    <property type="match status" value="1"/>
</dbReference>
<evidence type="ECO:0000313" key="8">
    <source>
        <dbReference type="EMBL" id="OAC98654.1"/>
    </source>
</evidence>
<dbReference type="EMBL" id="AMYB01000009">
    <property type="protein sequence ID" value="OAC98654.1"/>
    <property type="molecule type" value="Genomic_DNA"/>
</dbReference>
<dbReference type="GO" id="GO:0043495">
    <property type="term" value="F:protein-membrane adaptor activity"/>
    <property type="evidence" value="ECO:0007669"/>
    <property type="project" value="TreeGrafter"/>
</dbReference>
<dbReference type="VEuPathDB" id="FungiDB:MUCCIDRAFT_114897"/>
<evidence type="ECO:0000256" key="4">
    <source>
        <dbReference type="ARBA" id="ARBA00023136"/>
    </source>
</evidence>
<dbReference type="PROSITE" id="PS51469">
    <property type="entry name" value="SUN"/>
    <property type="match status" value="1"/>
</dbReference>
<dbReference type="InterPro" id="IPR045119">
    <property type="entry name" value="SUN1-5"/>
</dbReference>
<feature type="compositionally biased region" description="Polar residues" evidence="5">
    <location>
        <begin position="1"/>
        <end position="15"/>
    </location>
</feature>
<evidence type="ECO:0000256" key="2">
    <source>
        <dbReference type="ARBA" id="ARBA00022692"/>
    </source>
</evidence>
<dbReference type="AlphaFoldDB" id="A0A168HDE1"/>
<proteinExistence type="predicted"/>